<gene>
    <name evidence="2" type="ORF">V5O48_010033</name>
</gene>
<feature type="compositionally biased region" description="Acidic residues" evidence="1">
    <location>
        <begin position="236"/>
        <end position="255"/>
    </location>
</feature>
<proteinExistence type="predicted"/>
<name>A0ABR3F9N4_9AGAR</name>
<feature type="region of interest" description="Disordered" evidence="1">
    <location>
        <begin position="199"/>
        <end position="279"/>
    </location>
</feature>
<dbReference type="EMBL" id="JBAHYK010000695">
    <property type="protein sequence ID" value="KAL0571932.1"/>
    <property type="molecule type" value="Genomic_DNA"/>
</dbReference>
<evidence type="ECO:0000256" key="1">
    <source>
        <dbReference type="SAM" id="MobiDB-lite"/>
    </source>
</evidence>
<feature type="compositionally biased region" description="Basic residues" evidence="1">
    <location>
        <begin position="1"/>
        <end position="10"/>
    </location>
</feature>
<accession>A0ABR3F9N4</accession>
<keyword evidence="3" id="KW-1185">Reference proteome</keyword>
<feature type="region of interest" description="Disordered" evidence="1">
    <location>
        <begin position="1"/>
        <end position="129"/>
    </location>
</feature>
<reference evidence="2 3" key="1">
    <citation type="submission" date="2024-02" db="EMBL/GenBank/DDBJ databases">
        <title>A draft genome for the cacao thread blight pathogen Marasmius crinis-equi.</title>
        <authorList>
            <person name="Cohen S.P."/>
            <person name="Baruah I.K."/>
            <person name="Amoako-Attah I."/>
            <person name="Bukari Y."/>
            <person name="Meinhardt L.W."/>
            <person name="Bailey B.A."/>
        </authorList>
    </citation>
    <scope>NUCLEOTIDE SEQUENCE [LARGE SCALE GENOMIC DNA]</scope>
    <source>
        <strain evidence="2 3">GH-76</strain>
    </source>
</reference>
<comment type="caution">
    <text evidence="2">The sequence shown here is derived from an EMBL/GenBank/DDBJ whole genome shotgun (WGS) entry which is preliminary data.</text>
</comment>
<organism evidence="2 3">
    <name type="scientific">Marasmius crinis-equi</name>
    <dbReference type="NCBI Taxonomy" id="585013"/>
    <lineage>
        <taxon>Eukaryota</taxon>
        <taxon>Fungi</taxon>
        <taxon>Dikarya</taxon>
        <taxon>Basidiomycota</taxon>
        <taxon>Agaricomycotina</taxon>
        <taxon>Agaricomycetes</taxon>
        <taxon>Agaricomycetidae</taxon>
        <taxon>Agaricales</taxon>
        <taxon>Marasmiineae</taxon>
        <taxon>Marasmiaceae</taxon>
        <taxon>Marasmius</taxon>
    </lineage>
</organism>
<protein>
    <submittedName>
        <fullName evidence="2">Uncharacterized protein</fullName>
    </submittedName>
</protein>
<dbReference type="Proteomes" id="UP001465976">
    <property type="component" value="Unassembled WGS sequence"/>
</dbReference>
<evidence type="ECO:0000313" key="3">
    <source>
        <dbReference type="Proteomes" id="UP001465976"/>
    </source>
</evidence>
<sequence>MMGHSKKPHKSKEGSQPPSPRPHCPKQATEKHQLTEQDQEESKQQKEKRRAEKQAKARQKELRRKEKEPVQNKDDSEEVRKLKERAEAAGAQLKTANDELSTMQSASENSATPLADNNSIEQPKSLSKTKVKHIRQHLNLVGHDHNRKWNKICADEMAPKLKRFKNQWATEFLAKDYFKSHKTYKKCANNPNTYCGRHCSKSPTPPPVASTSAITLNGQENGPEALFEGDLPGLSSDEDEDGNGASDEEEDDEYQDKDKHSVGKGKGKATWGSKRNHRK</sequence>
<feature type="compositionally biased region" description="Basic and acidic residues" evidence="1">
    <location>
        <begin position="28"/>
        <end position="87"/>
    </location>
</feature>
<feature type="compositionally biased region" description="Polar residues" evidence="1">
    <location>
        <begin position="94"/>
        <end position="126"/>
    </location>
</feature>
<evidence type="ECO:0000313" key="2">
    <source>
        <dbReference type="EMBL" id="KAL0571932.1"/>
    </source>
</evidence>